<keyword evidence="5" id="KW-1185">Reference proteome</keyword>
<comment type="caution">
    <text evidence="4">The sequence shown here is derived from an EMBL/GenBank/DDBJ whole genome shotgun (WGS) entry which is preliminary data.</text>
</comment>
<keyword evidence="3" id="KW-0472">Membrane</keyword>
<evidence type="ECO:0000313" key="5">
    <source>
        <dbReference type="Proteomes" id="UP001283361"/>
    </source>
</evidence>
<feature type="compositionally biased region" description="Polar residues" evidence="2">
    <location>
        <begin position="308"/>
        <end position="321"/>
    </location>
</feature>
<evidence type="ECO:0000256" key="3">
    <source>
        <dbReference type="SAM" id="Phobius"/>
    </source>
</evidence>
<dbReference type="Proteomes" id="UP001283361">
    <property type="component" value="Unassembled WGS sequence"/>
</dbReference>
<dbReference type="GO" id="GO:0005044">
    <property type="term" value="F:scavenger receptor activity"/>
    <property type="evidence" value="ECO:0007669"/>
    <property type="project" value="InterPro"/>
</dbReference>
<organism evidence="4 5">
    <name type="scientific">Elysia crispata</name>
    <name type="common">lettuce slug</name>
    <dbReference type="NCBI Taxonomy" id="231223"/>
    <lineage>
        <taxon>Eukaryota</taxon>
        <taxon>Metazoa</taxon>
        <taxon>Spiralia</taxon>
        <taxon>Lophotrochozoa</taxon>
        <taxon>Mollusca</taxon>
        <taxon>Gastropoda</taxon>
        <taxon>Heterobranchia</taxon>
        <taxon>Euthyneura</taxon>
        <taxon>Panpulmonata</taxon>
        <taxon>Sacoglossa</taxon>
        <taxon>Placobranchoidea</taxon>
        <taxon>Plakobranchidae</taxon>
        <taxon>Elysia</taxon>
    </lineage>
</organism>
<feature type="region of interest" description="Disordered" evidence="2">
    <location>
        <begin position="375"/>
        <end position="405"/>
    </location>
</feature>
<feature type="region of interest" description="Disordered" evidence="2">
    <location>
        <begin position="306"/>
        <end position="330"/>
    </location>
</feature>
<keyword evidence="3" id="KW-1133">Transmembrane helix</keyword>
<evidence type="ECO:0000256" key="2">
    <source>
        <dbReference type="SAM" id="MobiDB-lite"/>
    </source>
</evidence>
<keyword evidence="1" id="KW-0245">EGF-like domain</keyword>
<keyword evidence="3" id="KW-0812">Transmembrane</keyword>
<protein>
    <submittedName>
        <fullName evidence="4">Uncharacterized protein</fullName>
    </submittedName>
</protein>
<proteinExistence type="predicted"/>
<dbReference type="EMBL" id="JAWDGP010002410">
    <property type="protein sequence ID" value="KAK3783402.1"/>
    <property type="molecule type" value="Genomic_DNA"/>
</dbReference>
<dbReference type="PANTHER" id="PTHR24043">
    <property type="entry name" value="SCAVENGER RECEPTOR CLASS F"/>
    <property type="match status" value="1"/>
</dbReference>
<dbReference type="PANTHER" id="PTHR24043:SF8">
    <property type="entry name" value="EGF-LIKE DOMAIN-CONTAINING PROTEIN"/>
    <property type="match status" value="1"/>
</dbReference>
<reference evidence="4" key="1">
    <citation type="journal article" date="2023" name="G3 (Bethesda)">
        <title>A reference genome for the long-term kleptoplast-retaining sea slug Elysia crispata morphotype clarki.</title>
        <authorList>
            <person name="Eastman K.E."/>
            <person name="Pendleton A.L."/>
            <person name="Shaikh M.A."/>
            <person name="Suttiyut T."/>
            <person name="Ogas R."/>
            <person name="Tomko P."/>
            <person name="Gavelis G."/>
            <person name="Widhalm J.R."/>
            <person name="Wisecaver J.H."/>
        </authorList>
    </citation>
    <scope>NUCLEOTIDE SEQUENCE</scope>
    <source>
        <strain evidence="4">ECLA1</strain>
    </source>
</reference>
<name>A0AAE1AB24_9GAST</name>
<dbReference type="AlphaFoldDB" id="A0AAE1AB24"/>
<accession>A0AAE1AB24</accession>
<dbReference type="InterPro" id="IPR042635">
    <property type="entry name" value="MEGF10/SREC1/2-like"/>
</dbReference>
<dbReference type="Gene3D" id="2.170.300.10">
    <property type="entry name" value="Tie2 ligand-binding domain superfamily"/>
    <property type="match status" value="1"/>
</dbReference>
<sequence length="492" mass="53806">MQCIATDDDSNMVWVGGSLETLQDKRPTSKLNLEFRDTAQIIFFITLVTSSCVLSQLSTTRVPPDRCDEGWFGDRCQFKCHCLDGDDCDNNGFCSRGCDPSWFGPACQYSCDVGTYGPNCEKPCSLHCAGPSNACHNVNGSCYQGCEPGYQTPLCEEACDVGTYGPNCEKPCSLHCAGPSNACHNVNGSCYQGCEPGYQTPLCEEVCDVGTFGPGCTGTCSPHCAGSGNNTCSILDGSCYSGCVPGYQAPICKDASASTNQNPTVIIIAIVASIAAIVMLYVIAAVLWRYCKARRRKKRVQVPIDDNVTGQHAGNSFTSQEPRAEARHKNRGVAISTQPIPDYDILRTSGRENDFMHTYATDFDPYDRIVENLYTDGLSDPSPTVESTQAADTTEHDHKDNDDDSETYIQMTDVRSSSHTPNAGIYSTIPTTNIIQLAGKEGDYLTTLEDEDQDELEDQLLTMSHLEKICPHYYILAMLCEIQYQKRPNRGL</sequence>
<feature type="compositionally biased region" description="Polar residues" evidence="2">
    <location>
        <begin position="381"/>
        <end position="392"/>
    </location>
</feature>
<gene>
    <name evidence="4" type="ORF">RRG08_033663</name>
</gene>
<feature type="transmembrane region" description="Helical" evidence="3">
    <location>
        <begin position="265"/>
        <end position="288"/>
    </location>
</feature>
<evidence type="ECO:0000256" key="1">
    <source>
        <dbReference type="ARBA" id="ARBA00022536"/>
    </source>
</evidence>
<evidence type="ECO:0000313" key="4">
    <source>
        <dbReference type="EMBL" id="KAK3783402.1"/>
    </source>
</evidence>